<comment type="similarity">
    <text evidence="1">Belongs to the site-specific recombinase resolvase family.</text>
</comment>
<sequence length="217" mass="24536">MAKKKVEEREPSTWGYVRKSTYHQDFKIQLEELKKLGISDNHIYKDQASGKAGAEREQLDILTKKIVRPGDTIVAYKLDRLGHSTAQVLTLFTEMHEMVVHIKTLSGAMKIDTTSQDPALTNLQVNMMALFADMERQFILERTNAGRVSGTKFGPKSKHDQAYEGAIKDFINGKGTILELLVKWKPDGGSLSEQTFYRKKRAYIAKLQAKDMGLADE</sequence>
<keyword evidence="2" id="KW-0229">DNA integration</keyword>
<evidence type="ECO:0000256" key="4">
    <source>
        <dbReference type="ARBA" id="ARBA00023172"/>
    </source>
</evidence>
<keyword evidence="4" id="KW-0233">DNA recombination</keyword>
<dbReference type="InterPro" id="IPR050639">
    <property type="entry name" value="SSR_resolvase"/>
</dbReference>
<evidence type="ECO:0000313" key="7">
    <source>
        <dbReference type="EMBL" id="MDM5281919.1"/>
    </source>
</evidence>
<evidence type="ECO:0000259" key="6">
    <source>
        <dbReference type="PROSITE" id="PS51736"/>
    </source>
</evidence>
<dbReference type="CDD" id="cd03768">
    <property type="entry name" value="SR_ResInv"/>
    <property type="match status" value="1"/>
</dbReference>
<dbReference type="PANTHER" id="PTHR30461">
    <property type="entry name" value="DNA-INVERTASE FROM LAMBDOID PROPHAGE"/>
    <property type="match status" value="1"/>
</dbReference>
<evidence type="ECO:0000313" key="8">
    <source>
        <dbReference type="Proteomes" id="UP001238973"/>
    </source>
</evidence>
<evidence type="ECO:0000256" key="1">
    <source>
        <dbReference type="ARBA" id="ARBA00009913"/>
    </source>
</evidence>
<dbReference type="GO" id="GO:0015074">
    <property type="term" value="P:DNA integration"/>
    <property type="evidence" value="ECO:0007669"/>
    <property type="project" value="UniProtKB-KW"/>
</dbReference>
<feature type="domain" description="Resolvase/invertase-type recombinase catalytic" evidence="6">
    <location>
        <begin position="12"/>
        <end position="154"/>
    </location>
</feature>
<reference evidence="7" key="1">
    <citation type="submission" date="2023-06" db="EMBL/GenBank/DDBJ databases">
        <title>Comparative genomics of Bacillaceae isolates and their secondary metabolite potential.</title>
        <authorList>
            <person name="Song L."/>
            <person name="Nielsen L.J."/>
            <person name="Mohite O."/>
            <person name="Xu X."/>
            <person name="Weber T."/>
            <person name="Kovacs A.T."/>
        </authorList>
    </citation>
    <scope>NUCLEOTIDE SEQUENCE</scope>
    <source>
        <strain evidence="7">G1S1</strain>
    </source>
</reference>
<name>A0AAJ1QI61_9BACI</name>
<keyword evidence="3" id="KW-0238">DNA-binding</keyword>
<dbReference type="InterPro" id="IPR036162">
    <property type="entry name" value="Resolvase-like_N_sf"/>
</dbReference>
<evidence type="ECO:0000256" key="3">
    <source>
        <dbReference type="ARBA" id="ARBA00023125"/>
    </source>
</evidence>
<dbReference type="GO" id="GO:0000150">
    <property type="term" value="F:DNA strand exchange activity"/>
    <property type="evidence" value="ECO:0007669"/>
    <property type="project" value="InterPro"/>
</dbReference>
<dbReference type="SUPFAM" id="SSF53041">
    <property type="entry name" value="Resolvase-like"/>
    <property type="match status" value="1"/>
</dbReference>
<dbReference type="PANTHER" id="PTHR30461:SF26">
    <property type="entry name" value="RESOLVASE HOMOLOG YNEB"/>
    <property type="match status" value="1"/>
</dbReference>
<dbReference type="PROSITE" id="PS51736">
    <property type="entry name" value="RECOMBINASES_3"/>
    <property type="match status" value="1"/>
</dbReference>
<dbReference type="PROSITE" id="PS00398">
    <property type="entry name" value="RECOMBINASES_2"/>
    <property type="match status" value="1"/>
</dbReference>
<proteinExistence type="inferred from homology"/>
<gene>
    <name evidence="7" type="ORF">QUF85_00805</name>
</gene>
<dbReference type="EMBL" id="JAUCFI010000001">
    <property type="protein sequence ID" value="MDM5281919.1"/>
    <property type="molecule type" value="Genomic_DNA"/>
</dbReference>
<dbReference type="AlphaFoldDB" id="A0AAJ1QI61"/>
<evidence type="ECO:0000256" key="2">
    <source>
        <dbReference type="ARBA" id="ARBA00022908"/>
    </source>
</evidence>
<accession>A0AAJ1QI61</accession>
<dbReference type="InterPro" id="IPR006119">
    <property type="entry name" value="Resolv_N"/>
</dbReference>
<dbReference type="Pfam" id="PF00239">
    <property type="entry name" value="Resolvase"/>
    <property type="match status" value="1"/>
</dbReference>
<dbReference type="GO" id="GO:0003677">
    <property type="term" value="F:DNA binding"/>
    <property type="evidence" value="ECO:0007669"/>
    <property type="project" value="UniProtKB-KW"/>
</dbReference>
<comment type="caution">
    <text evidence="7">The sequence shown here is derived from an EMBL/GenBank/DDBJ whole genome shotgun (WGS) entry which is preliminary data.</text>
</comment>
<dbReference type="RefSeq" id="WP_289348196.1">
    <property type="nucleotide sequence ID" value="NZ_JAUCFI010000001.1"/>
</dbReference>
<dbReference type="SMART" id="SM00857">
    <property type="entry name" value="Resolvase"/>
    <property type="match status" value="1"/>
</dbReference>
<protein>
    <submittedName>
        <fullName evidence="7">Recombinase family protein</fullName>
    </submittedName>
</protein>
<dbReference type="InterPro" id="IPR006118">
    <property type="entry name" value="Recombinase_CS"/>
</dbReference>
<feature type="active site" description="O-(5'-phospho-DNA)-serine intermediate" evidence="5">
    <location>
        <position position="20"/>
    </location>
</feature>
<evidence type="ECO:0000256" key="5">
    <source>
        <dbReference type="PIRSR" id="PIRSR606118-50"/>
    </source>
</evidence>
<dbReference type="Gene3D" id="3.40.50.1390">
    <property type="entry name" value="Resolvase, N-terminal catalytic domain"/>
    <property type="match status" value="1"/>
</dbReference>
<dbReference type="Proteomes" id="UP001238973">
    <property type="component" value="Unassembled WGS sequence"/>
</dbReference>
<organism evidence="7 8">
    <name type="scientific">Peribacillus frigoritolerans</name>
    <dbReference type="NCBI Taxonomy" id="450367"/>
    <lineage>
        <taxon>Bacteria</taxon>
        <taxon>Bacillati</taxon>
        <taxon>Bacillota</taxon>
        <taxon>Bacilli</taxon>
        <taxon>Bacillales</taxon>
        <taxon>Bacillaceae</taxon>
        <taxon>Peribacillus</taxon>
    </lineage>
</organism>